<dbReference type="PANTHER" id="PTHR30469:SF15">
    <property type="entry name" value="HLYD FAMILY OF SECRETION PROTEINS"/>
    <property type="match status" value="1"/>
</dbReference>
<feature type="chain" id="PRO_5016388701" evidence="3">
    <location>
        <begin position="30"/>
        <end position="331"/>
    </location>
</feature>
<dbReference type="PANTHER" id="PTHR30469">
    <property type="entry name" value="MULTIDRUG RESISTANCE PROTEIN MDTA"/>
    <property type="match status" value="1"/>
</dbReference>
<feature type="coiled-coil region" evidence="2">
    <location>
        <begin position="95"/>
        <end position="153"/>
    </location>
</feature>
<name>A0A316GLC9_9RHOB</name>
<dbReference type="Proteomes" id="UP000245708">
    <property type="component" value="Unassembled WGS sequence"/>
</dbReference>
<dbReference type="AlphaFoldDB" id="A0A316GLC9"/>
<dbReference type="NCBIfam" id="TIGR01730">
    <property type="entry name" value="RND_mfp"/>
    <property type="match status" value="1"/>
</dbReference>
<evidence type="ECO:0000313" key="6">
    <source>
        <dbReference type="Proteomes" id="UP000245708"/>
    </source>
</evidence>
<evidence type="ECO:0000313" key="5">
    <source>
        <dbReference type="EMBL" id="PWK61497.1"/>
    </source>
</evidence>
<reference evidence="5 6" key="1">
    <citation type="submission" date="2018-05" db="EMBL/GenBank/DDBJ databases">
        <title>Genomic Encyclopedia of Type Strains, Phase IV (KMG-IV): sequencing the most valuable type-strain genomes for metagenomic binning, comparative biology and taxonomic classification.</title>
        <authorList>
            <person name="Goeker M."/>
        </authorList>
    </citation>
    <scope>NUCLEOTIDE SEQUENCE [LARGE SCALE GENOMIC DNA]</scope>
    <source>
        <strain evidence="5 6">DSM 16097</strain>
    </source>
</reference>
<protein>
    <submittedName>
        <fullName evidence="5">RND family efflux transporter MFP subunit</fullName>
    </submittedName>
</protein>
<keyword evidence="3" id="KW-0732">Signal</keyword>
<sequence length="331" mass="35369">MTSAEIRRWPVRGLLGALALGLSLCSAMADTPHPVVMQQVTDWKSVYGVVQPRREVPARARLGGTLEMLDIIEGQEVEAGQVLGRVVDLSLEFRLAANAAQLEALQSQLDNAQSELTRGEELLARGVTTVQRIDALRTQVEVLQNQIVALQSEGRVITQQLAEGEVLAPIAGRVLTVPVAAGAVLMPGEPVATIGGGGIFLRLAVPERHAPLLTEGDPIEIDTGAGAATGRLARIYPQIENGRVLADVEVEGLDARFVNARVLVRLPIGTRDAILVPEAALTQRFGLDYIRVGDTDPREVVVRIGERHDIDGHFMVEILAGVSAGAMVIVP</sequence>
<accession>A0A316GLC9</accession>
<comment type="similarity">
    <text evidence="1">Belongs to the membrane fusion protein (MFP) (TC 8.A.1) family.</text>
</comment>
<evidence type="ECO:0000259" key="4">
    <source>
        <dbReference type="Pfam" id="PF25917"/>
    </source>
</evidence>
<keyword evidence="2" id="KW-0175">Coiled coil</keyword>
<proteinExistence type="inferred from homology"/>
<dbReference type="InterPro" id="IPR058625">
    <property type="entry name" value="MdtA-like_BSH"/>
</dbReference>
<dbReference type="SUPFAM" id="SSF111369">
    <property type="entry name" value="HlyD-like secretion proteins"/>
    <property type="match status" value="1"/>
</dbReference>
<dbReference type="InterPro" id="IPR006143">
    <property type="entry name" value="RND_pump_MFP"/>
</dbReference>
<dbReference type="Gene3D" id="2.40.420.20">
    <property type="match status" value="1"/>
</dbReference>
<evidence type="ECO:0000256" key="2">
    <source>
        <dbReference type="SAM" id="Coils"/>
    </source>
</evidence>
<dbReference type="Pfam" id="PF25917">
    <property type="entry name" value="BSH_RND"/>
    <property type="match status" value="1"/>
</dbReference>
<evidence type="ECO:0000256" key="1">
    <source>
        <dbReference type="ARBA" id="ARBA00009477"/>
    </source>
</evidence>
<dbReference type="GO" id="GO:1990281">
    <property type="term" value="C:efflux pump complex"/>
    <property type="evidence" value="ECO:0007669"/>
    <property type="project" value="TreeGrafter"/>
</dbReference>
<comment type="caution">
    <text evidence="5">The sequence shown here is derived from an EMBL/GenBank/DDBJ whole genome shotgun (WGS) entry which is preliminary data.</text>
</comment>
<keyword evidence="6" id="KW-1185">Reference proteome</keyword>
<evidence type="ECO:0000256" key="3">
    <source>
        <dbReference type="SAM" id="SignalP"/>
    </source>
</evidence>
<dbReference type="Gene3D" id="1.10.287.470">
    <property type="entry name" value="Helix hairpin bin"/>
    <property type="match status" value="1"/>
</dbReference>
<feature type="signal peptide" evidence="3">
    <location>
        <begin position="1"/>
        <end position="29"/>
    </location>
</feature>
<organism evidence="5 6">
    <name type="scientific">Roseicyclus mahoneyensis</name>
    <dbReference type="NCBI Taxonomy" id="164332"/>
    <lineage>
        <taxon>Bacteria</taxon>
        <taxon>Pseudomonadati</taxon>
        <taxon>Pseudomonadota</taxon>
        <taxon>Alphaproteobacteria</taxon>
        <taxon>Rhodobacterales</taxon>
        <taxon>Roseobacteraceae</taxon>
        <taxon>Roseicyclus</taxon>
    </lineage>
</organism>
<dbReference type="RefSeq" id="WP_245904241.1">
    <property type="nucleotide sequence ID" value="NZ_QGGW01000002.1"/>
</dbReference>
<dbReference type="EMBL" id="QGGW01000002">
    <property type="protein sequence ID" value="PWK61497.1"/>
    <property type="molecule type" value="Genomic_DNA"/>
</dbReference>
<feature type="domain" description="Multidrug resistance protein MdtA-like barrel-sandwich hybrid" evidence="4">
    <location>
        <begin position="55"/>
        <end position="190"/>
    </location>
</feature>
<dbReference type="Gene3D" id="2.40.50.100">
    <property type="match status" value="1"/>
</dbReference>
<gene>
    <name evidence="5" type="ORF">C7455_102186</name>
</gene>
<dbReference type="GO" id="GO:0015562">
    <property type="term" value="F:efflux transmembrane transporter activity"/>
    <property type="evidence" value="ECO:0007669"/>
    <property type="project" value="TreeGrafter"/>
</dbReference>